<proteinExistence type="predicted"/>
<dbReference type="EMBL" id="JAAOIC020000002">
    <property type="protein sequence ID" value="KAG8042692.1"/>
    <property type="molecule type" value="Genomic_DNA"/>
</dbReference>
<sequence>MNMIFIAILVSAISLSSAIDNSESSKLISESKESAGTKDLETSASDRFFLGAKDYSTYGSAYNYGSYPGSYYNNYNGYYPSSNSVYRGYQSGLSGILGPRYNGYGNGYGYGNYGLGGSVYNGYANGVGYGTGLGGIGVGYDDSLSGRGYNRWNTIDGTYGGYYSGGYVNRLNDYLGHSGYSGYGLGSSNYPYRGISSYSYNSYPSGYRGYS</sequence>
<organism evidence="2 3">
    <name type="scientific">Cotesia typhae</name>
    <dbReference type="NCBI Taxonomy" id="2053667"/>
    <lineage>
        <taxon>Eukaryota</taxon>
        <taxon>Metazoa</taxon>
        <taxon>Ecdysozoa</taxon>
        <taxon>Arthropoda</taxon>
        <taxon>Hexapoda</taxon>
        <taxon>Insecta</taxon>
        <taxon>Pterygota</taxon>
        <taxon>Neoptera</taxon>
        <taxon>Endopterygota</taxon>
        <taxon>Hymenoptera</taxon>
        <taxon>Apocrita</taxon>
        <taxon>Ichneumonoidea</taxon>
        <taxon>Braconidae</taxon>
        <taxon>Microgastrinae</taxon>
        <taxon>Cotesia</taxon>
    </lineage>
</organism>
<dbReference type="Proteomes" id="UP000729913">
    <property type="component" value="Unassembled WGS sequence"/>
</dbReference>
<gene>
    <name evidence="2" type="ORF">G9C98_005327</name>
</gene>
<accession>A0A8J5UU91</accession>
<keyword evidence="3" id="KW-1185">Reference proteome</keyword>
<feature type="chain" id="PRO_5035261439" evidence="1">
    <location>
        <begin position="19"/>
        <end position="211"/>
    </location>
</feature>
<evidence type="ECO:0000313" key="3">
    <source>
        <dbReference type="Proteomes" id="UP000729913"/>
    </source>
</evidence>
<evidence type="ECO:0000256" key="1">
    <source>
        <dbReference type="SAM" id="SignalP"/>
    </source>
</evidence>
<feature type="signal peptide" evidence="1">
    <location>
        <begin position="1"/>
        <end position="18"/>
    </location>
</feature>
<comment type="caution">
    <text evidence="2">The sequence shown here is derived from an EMBL/GenBank/DDBJ whole genome shotgun (WGS) entry which is preliminary data.</text>
</comment>
<keyword evidence="1" id="KW-0732">Signal</keyword>
<dbReference type="AlphaFoldDB" id="A0A8J5UU91"/>
<reference evidence="2" key="2">
    <citation type="submission" date="2021-04" db="EMBL/GenBank/DDBJ databases">
        <title>Genome-wide patterns of bracovirus chromosomal integration into multiple host tissues during parasitism.</title>
        <authorList>
            <person name="Chebbi M.A.C."/>
        </authorList>
    </citation>
    <scope>NUCLEOTIDE SEQUENCE</scope>
    <source>
        <tissue evidence="2">Whole body</tissue>
    </source>
</reference>
<name>A0A8J5UU91_9HYME</name>
<evidence type="ECO:0000313" key="2">
    <source>
        <dbReference type="EMBL" id="KAG8042692.1"/>
    </source>
</evidence>
<reference evidence="2" key="1">
    <citation type="submission" date="2020-03" db="EMBL/GenBank/DDBJ databases">
        <authorList>
            <person name="Chebbi M.A."/>
            <person name="Drezen J.M."/>
        </authorList>
    </citation>
    <scope>NUCLEOTIDE SEQUENCE</scope>
    <source>
        <tissue evidence="2">Whole body</tissue>
    </source>
</reference>
<protein>
    <submittedName>
        <fullName evidence="2">Uncharacterized protein</fullName>
    </submittedName>
</protein>